<dbReference type="PANTHER" id="PTHR30069:SF53">
    <property type="entry name" value="COLICIN I RECEPTOR-RELATED"/>
    <property type="match status" value="1"/>
</dbReference>
<dbReference type="PROSITE" id="PS52016">
    <property type="entry name" value="TONB_DEPENDENT_REC_3"/>
    <property type="match status" value="1"/>
</dbReference>
<evidence type="ECO:0000256" key="2">
    <source>
        <dbReference type="ARBA" id="ARBA00022448"/>
    </source>
</evidence>
<evidence type="ECO:0000256" key="4">
    <source>
        <dbReference type="ARBA" id="ARBA00022692"/>
    </source>
</evidence>
<dbReference type="GO" id="GO:0009279">
    <property type="term" value="C:cell outer membrane"/>
    <property type="evidence" value="ECO:0007669"/>
    <property type="project" value="UniProtKB-SubCell"/>
</dbReference>
<dbReference type="Gene3D" id="2.40.170.20">
    <property type="entry name" value="TonB-dependent receptor, beta-barrel domain"/>
    <property type="match status" value="1"/>
</dbReference>
<reference evidence="16" key="1">
    <citation type="journal article" date="2021" name="PeerJ">
        <title>Extensive microbial diversity within the chicken gut microbiome revealed by metagenomics and culture.</title>
        <authorList>
            <person name="Gilroy R."/>
            <person name="Ravi A."/>
            <person name="Getino M."/>
            <person name="Pursley I."/>
            <person name="Horton D.L."/>
            <person name="Alikhan N.F."/>
            <person name="Baker D."/>
            <person name="Gharbi K."/>
            <person name="Hall N."/>
            <person name="Watson M."/>
            <person name="Adriaenssens E.M."/>
            <person name="Foster-Nyarko E."/>
            <person name="Jarju S."/>
            <person name="Secka A."/>
            <person name="Antonio M."/>
            <person name="Oren A."/>
            <person name="Chaudhuri R.R."/>
            <person name="La Ragione R."/>
            <person name="Hildebrand F."/>
            <person name="Pallen M.J."/>
        </authorList>
    </citation>
    <scope>NUCLEOTIDE SEQUENCE</scope>
    <source>
        <strain evidence="16">CHK160-9182</strain>
    </source>
</reference>
<feature type="chain" id="PRO_5038447322" evidence="13">
    <location>
        <begin position="29"/>
        <end position="785"/>
    </location>
</feature>
<organism evidence="16 17">
    <name type="scientific">Candidatus Ignatzschineria merdigallinarum</name>
    <dbReference type="NCBI Taxonomy" id="2838621"/>
    <lineage>
        <taxon>Bacteria</taxon>
        <taxon>Pseudomonadati</taxon>
        <taxon>Pseudomonadota</taxon>
        <taxon>Gammaproteobacteria</taxon>
        <taxon>Cardiobacteriales</taxon>
        <taxon>Ignatzschineriaceae</taxon>
        <taxon>Ignatzschineria</taxon>
    </lineage>
</organism>
<dbReference type="InterPro" id="IPR037066">
    <property type="entry name" value="Plug_dom_sf"/>
</dbReference>
<dbReference type="InterPro" id="IPR000531">
    <property type="entry name" value="Beta-barrel_TonB"/>
</dbReference>
<comment type="subcellular location">
    <subcellularLocation>
        <location evidence="1 10">Cell outer membrane</location>
        <topology evidence="1 10">Multi-pass membrane protein</topology>
    </subcellularLocation>
</comment>
<dbReference type="CDD" id="cd01347">
    <property type="entry name" value="ligand_gated_channel"/>
    <property type="match status" value="1"/>
</dbReference>
<evidence type="ECO:0000256" key="6">
    <source>
        <dbReference type="ARBA" id="ARBA00023065"/>
    </source>
</evidence>
<dbReference type="GO" id="GO:0015344">
    <property type="term" value="F:siderophore uptake transmembrane transporter activity"/>
    <property type="evidence" value="ECO:0007669"/>
    <property type="project" value="TreeGrafter"/>
</dbReference>
<reference evidence="16" key="2">
    <citation type="submission" date="2021-04" db="EMBL/GenBank/DDBJ databases">
        <authorList>
            <person name="Gilroy R."/>
        </authorList>
    </citation>
    <scope>NUCLEOTIDE SEQUENCE</scope>
    <source>
        <strain evidence="16">CHK160-9182</strain>
    </source>
</reference>
<evidence type="ECO:0000256" key="7">
    <source>
        <dbReference type="ARBA" id="ARBA00023077"/>
    </source>
</evidence>
<keyword evidence="9 10" id="KW-0998">Cell outer membrane</keyword>
<comment type="caution">
    <text evidence="16">The sequence shown here is derived from an EMBL/GenBank/DDBJ whole genome shotgun (WGS) entry which is preliminary data.</text>
</comment>
<sequence>MRRNILSQQIKVALLLSAATSLFMSANADEITLKKATEEEVAKAVDLGSLVVTASGFAQEVKDAPASISVIGQETISQKPFNDIGDVLKDVEGVNVSRGGKSGGANIGIRGMSSDYTLLMVDGQRVSQNSSGARPNGFGDVDSSFIPPSSAIERIEVVRGPMSTLYGSDALGGVVNVITKKVPDTWGGQVSFSVEEPTSSKFSGGNTTSLYLGGPLKTDLVGLALMGSFQTKRNAKGTYVKNPNGDLGKIANFSGLGERKNFNYGARLTFTPENQEFVVSYDRGVQRYENGDEQLGTLDSSVISNNNKAKDKWAATGAQQLADYEAAKLAFESDPANAGKNFKEKEPTPGYKGGGGYSDHLRFTRERIGLSHKIELDFATVESSLLWDQTKTIGRTNPMTVIAGNSDPYELEYSPLSGKKRDIKYSNIIFDHKWMFGLGNHFVSAGLQYKDQKFKDTLEGAELDVKQWQWALFAEDEWMITDDLIATFGLRYDKNEDFGSHFSPRAYLVWNIDDHWQVKGGVSRAFKAPDLQKMTDGVIGLGRQGALPLLGNPDLKPETATSAELGFSYDNLDDFRFNATGFYTSFKDKIESVSLDNCKVSNVAGCITINGDDKGSATFSKQFNVDDAKLYGLEVGSKYQVNEAIGLSANYTYTHSSYKNKNGQKIPFSKTPQHMVNLKADWQISGQWNVWAEGEYRAKEYNDLNWNKEKVYYRNYALVNLGASYKPSREMTINFGVDNLFDKNFLDYHAPEVGSKAPAANADYQNGYARIEEGRKLWLKLNYEF</sequence>
<dbReference type="InterPro" id="IPR036942">
    <property type="entry name" value="Beta-barrel_TonB_sf"/>
</dbReference>
<feature type="region of interest" description="Disordered" evidence="12">
    <location>
        <begin position="337"/>
        <end position="356"/>
    </location>
</feature>
<evidence type="ECO:0000259" key="14">
    <source>
        <dbReference type="Pfam" id="PF00593"/>
    </source>
</evidence>
<dbReference type="Gene3D" id="2.170.130.10">
    <property type="entry name" value="TonB-dependent receptor, plug domain"/>
    <property type="match status" value="1"/>
</dbReference>
<keyword evidence="7 11" id="KW-0798">TonB box</keyword>
<dbReference type="GO" id="GO:0044718">
    <property type="term" value="P:siderophore transmembrane transport"/>
    <property type="evidence" value="ECO:0007669"/>
    <property type="project" value="TreeGrafter"/>
</dbReference>
<dbReference type="AlphaFoldDB" id="A0A9D1Q5V0"/>
<dbReference type="PANTHER" id="PTHR30069">
    <property type="entry name" value="TONB-DEPENDENT OUTER MEMBRANE RECEPTOR"/>
    <property type="match status" value="1"/>
</dbReference>
<dbReference type="InterPro" id="IPR012910">
    <property type="entry name" value="Plug_dom"/>
</dbReference>
<feature type="domain" description="TonB-dependent receptor-like beta-barrel" evidence="14">
    <location>
        <begin position="340"/>
        <end position="740"/>
    </location>
</feature>
<evidence type="ECO:0000313" key="16">
    <source>
        <dbReference type="EMBL" id="HIW07058.1"/>
    </source>
</evidence>
<evidence type="ECO:0000256" key="8">
    <source>
        <dbReference type="ARBA" id="ARBA00023136"/>
    </source>
</evidence>
<evidence type="ECO:0000256" key="1">
    <source>
        <dbReference type="ARBA" id="ARBA00004571"/>
    </source>
</evidence>
<dbReference type="Proteomes" id="UP000823934">
    <property type="component" value="Unassembled WGS sequence"/>
</dbReference>
<evidence type="ECO:0000256" key="9">
    <source>
        <dbReference type="ARBA" id="ARBA00023237"/>
    </source>
</evidence>
<evidence type="ECO:0000256" key="11">
    <source>
        <dbReference type="RuleBase" id="RU003357"/>
    </source>
</evidence>
<keyword evidence="5 13" id="KW-0732">Signal</keyword>
<keyword evidence="4 10" id="KW-0812">Transmembrane</keyword>
<feature type="domain" description="TonB-dependent receptor plug" evidence="15">
    <location>
        <begin position="61"/>
        <end position="174"/>
    </location>
</feature>
<evidence type="ECO:0000256" key="12">
    <source>
        <dbReference type="SAM" id="MobiDB-lite"/>
    </source>
</evidence>
<dbReference type="Pfam" id="PF00593">
    <property type="entry name" value="TonB_dep_Rec_b-barrel"/>
    <property type="match status" value="1"/>
</dbReference>
<dbReference type="EMBL" id="DXHP01000157">
    <property type="protein sequence ID" value="HIW07058.1"/>
    <property type="molecule type" value="Genomic_DNA"/>
</dbReference>
<gene>
    <name evidence="16" type="ORF">H9889_07005</name>
</gene>
<protein>
    <submittedName>
        <fullName evidence="16">TonB-dependent receptor</fullName>
    </submittedName>
</protein>
<evidence type="ECO:0000256" key="10">
    <source>
        <dbReference type="PROSITE-ProRule" id="PRU01360"/>
    </source>
</evidence>
<keyword evidence="6" id="KW-0406">Ion transport</keyword>
<comment type="similarity">
    <text evidence="10 11">Belongs to the TonB-dependent receptor family.</text>
</comment>
<keyword evidence="2 10" id="KW-0813">Transport</keyword>
<evidence type="ECO:0000259" key="15">
    <source>
        <dbReference type="Pfam" id="PF07715"/>
    </source>
</evidence>
<evidence type="ECO:0000313" key="17">
    <source>
        <dbReference type="Proteomes" id="UP000823934"/>
    </source>
</evidence>
<dbReference type="SUPFAM" id="SSF56935">
    <property type="entry name" value="Porins"/>
    <property type="match status" value="1"/>
</dbReference>
<proteinExistence type="inferred from homology"/>
<accession>A0A9D1Q5V0</accession>
<keyword evidence="3 10" id="KW-1134">Transmembrane beta strand</keyword>
<name>A0A9D1Q5V0_9GAMM</name>
<feature type="signal peptide" evidence="13">
    <location>
        <begin position="1"/>
        <end position="28"/>
    </location>
</feature>
<evidence type="ECO:0000256" key="5">
    <source>
        <dbReference type="ARBA" id="ARBA00022729"/>
    </source>
</evidence>
<keyword evidence="8 10" id="KW-0472">Membrane</keyword>
<dbReference type="Pfam" id="PF07715">
    <property type="entry name" value="Plug"/>
    <property type="match status" value="1"/>
</dbReference>
<evidence type="ECO:0000256" key="13">
    <source>
        <dbReference type="SAM" id="SignalP"/>
    </source>
</evidence>
<dbReference type="InterPro" id="IPR039426">
    <property type="entry name" value="TonB-dep_rcpt-like"/>
</dbReference>
<evidence type="ECO:0000256" key="3">
    <source>
        <dbReference type="ARBA" id="ARBA00022452"/>
    </source>
</evidence>
<keyword evidence="16" id="KW-0675">Receptor</keyword>